<accession>A0A926JP07</accession>
<dbReference type="Gene3D" id="3.40.710.10">
    <property type="entry name" value="DD-peptidase/beta-lactamase superfamily"/>
    <property type="match status" value="1"/>
</dbReference>
<keyword evidence="5" id="KW-0378">Hydrolase</keyword>
<dbReference type="GO" id="GO:0008800">
    <property type="term" value="F:beta-lactamase activity"/>
    <property type="evidence" value="ECO:0007669"/>
    <property type="project" value="UniProtKB-EC"/>
</dbReference>
<comment type="catalytic activity">
    <reaction evidence="1">
        <text>a beta-lactam + H2O = a substituted beta-amino acid</text>
        <dbReference type="Rhea" id="RHEA:20401"/>
        <dbReference type="ChEBI" id="CHEBI:15377"/>
        <dbReference type="ChEBI" id="CHEBI:35627"/>
        <dbReference type="ChEBI" id="CHEBI:140347"/>
        <dbReference type="EC" id="3.5.2.6"/>
    </reaction>
</comment>
<dbReference type="RefSeq" id="WP_187963994.1">
    <property type="nucleotide sequence ID" value="NZ_JACVDC010000004.1"/>
</dbReference>
<reference evidence="5 6" key="1">
    <citation type="submission" date="2020-09" db="EMBL/GenBank/DDBJ databases">
        <title>Sinomicrobium weinanense sp. nov., a halophilic bacteria isolated from saline-alkali soil.</title>
        <authorList>
            <person name="Wu P."/>
            <person name="Ren H."/>
            <person name="Mei Y."/>
            <person name="Liang Y."/>
            <person name="Chen Z."/>
        </authorList>
    </citation>
    <scope>NUCLEOTIDE SEQUENCE [LARGE SCALE GENOMIC DNA]</scope>
    <source>
        <strain evidence="5 6">FJxs</strain>
    </source>
</reference>
<protein>
    <recommendedName>
        <fullName evidence="3">beta-lactamase</fullName>
        <ecNumber evidence="3">3.5.2.6</ecNumber>
    </recommendedName>
</protein>
<dbReference type="InterPro" id="IPR045155">
    <property type="entry name" value="Beta-lactam_cat"/>
</dbReference>
<sequence length="311" mass="35532">MKTLLPLFIFFCITTAAQQSTSIPSYYKTDNALSEKLNTIAGELELDRNFSVGEDGTEQISLAVIQLKESEQPRIGGVHMENFIYPASVYKMYVAAEVLRQVSEGKYALDSLYVVRSPNDVDTAREVLSDPRPLLHDGDTVTVNYLLDLMISRSDNSAANCLIDLARRKNINALMHQYHWQGSEVTRKFLKREFEDPGYKDIRGTETSALHAADFFYRIATDRLVNPWVSMQLKTLLGRQLDNTKLSQGLPHNTMFYHKTGWWSYWTHDAGIVKDGKVHYILACFLPLKEEQALPKFRLLAEKVDALMRKD</sequence>
<evidence type="ECO:0000259" key="4">
    <source>
        <dbReference type="Pfam" id="PF13354"/>
    </source>
</evidence>
<name>A0A926JP07_9FLAO</name>
<evidence type="ECO:0000256" key="3">
    <source>
        <dbReference type="ARBA" id="ARBA00012865"/>
    </source>
</evidence>
<dbReference type="PANTHER" id="PTHR35333:SF3">
    <property type="entry name" value="BETA-LACTAMASE-TYPE TRANSPEPTIDASE FOLD CONTAINING PROTEIN"/>
    <property type="match status" value="1"/>
</dbReference>
<dbReference type="EC" id="3.5.2.6" evidence="3"/>
<evidence type="ECO:0000313" key="5">
    <source>
        <dbReference type="EMBL" id="MBC9794835.1"/>
    </source>
</evidence>
<dbReference type="Proteomes" id="UP000653730">
    <property type="component" value="Unassembled WGS sequence"/>
</dbReference>
<dbReference type="PANTHER" id="PTHR35333">
    <property type="entry name" value="BETA-LACTAMASE"/>
    <property type="match status" value="1"/>
</dbReference>
<dbReference type="Pfam" id="PF13354">
    <property type="entry name" value="Beta-lactamase2"/>
    <property type="match status" value="1"/>
</dbReference>
<comment type="similarity">
    <text evidence="2">Belongs to the class-A beta-lactamase family.</text>
</comment>
<gene>
    <name evidence="5" type="ORF">IBL28_02560</name>
</gene>
<dbReference type="SUPFAM" id="SSF56601">
    <property type="entry name" value="beta-lactamase/transpeptidase-like"/>
    <property type="match status" value="1"/>
</dbReference>
<feature type="domain" description="Beta-lactamase class A catalytic" evidence="4">
    <location>
        <begin position="67"/>
        <end position="285"/>
    </location>
</feature>
<dbReference type="EMBL" id="JACVDC010000004">
    <property type="protein sequence ID" value="MBC9794835.1"/>
    <property type="molecule type" value="Genomic_DNA"/>
</dbReference>
<proteinExistence type="inferred from homology"/>
<dbReference type="AlphaFoldDB" id="A0A926JP07"/>
<comment type="caution">
    <text evidence="5">The sequence shown here is derived from an EMBL/GenBank/DDBJ whole genome shotgun (WGS) entry which is preliminary data.</text>
</comment>
<evidence type="ECO:0000313" key="6">
    <source>
        <dbReference type="Proteomes" id="UP000653730"/>
    </source>
</evidence>
<organism evidence="5 6">
    <name type="scientific">Sinomicrobium weinanense</name>
    <dbReference type="NCBI Taxonomy" id="2842200"/>
    <lineage>
        <taxon>Bacteria</taxon>
        <taxon>Pseudomonadati</taxon>
        <taxon>Bacteroidota</taxon>
        <taxon>Flavobacteriia</taxon>
        <taxon>Flavobacteriales</taxon>
        <taxon>Flavobacteriaceae</taxon>
        <taxon>Sinomicrobium</taxon>
    </lineage>
</organism>
<evidence type="ECO:0000256" key="2">
    <source>
        <dbReference type="ARBA" id="ARBA00009009"/>
    </source>
</evidence>
<dbReference type="InterPro" id="IPR012338">
    <property type="entry name" value="Beta-lactam/transpept-like"/>
</dbReference>
<dbReference type="GO" id="GO:0046677">
    <property type="term" value="P:response to antibiotic"/>
    <property type="evidence" value="ECO:0007669"/>
    <property type="project" value="InterPro"/>
</dbReference>
<keyword evidence="6" id="KW-1185">Reference proteome</keyword>
<dbReference type="GO" id="GO:0030655">
    <property type="term" value="P:beta-lactam antibiotic catabolic process"/>
    <property type="evidence" value="ECO:0007669"/>
    <property type="project" value="InterPro"/>
</dbReference>
<evidence type="ECO:0000256" key="1">
    <source>
        <dbReference type="ARBA" id="ARBA00001526"/>
    </source>
</evidence>
<dbReference type="InterPro" id="IPR000871">
    <property type="entry name" value="Beta-lactam_class-A"/>
</dbReference>